<proteinExistence type="predicted"/>
<dbReference type="GO" id="GO:0016779">
    <property type="term" value="F:nucleotidyltransferase activity"/>
    <property type="evidence" value="ECO:0007669"/>
    <property type="project" value="UniProtKB-KW"/>
</dbReference>
<gene>
    <name evidence="1" type="ORF">Mterra_00923</name>
</gene>
<dbReference type="OrthoDB" id="463845at2"/>
<name>A0A399EYW3_9DEIN</name>
<keyword evidence="1" id="KW-0808">Transferase</keyword>
<dbReference type="Pfam" id="PF04439">
    <property type="entry name" value="Adenyl_transf"/>
    <property type="match status" value="1"/>
</dbReference>
<dbReference type="EMBL" id="QXDL01000024">
    <property type="protein sequence ID" value="RIH88785.1"/>
    <property type="molecule type" value="Genomic_DNA"/>
</dbReference>
<dbReference type="Proteomes" id="UP000265715">
    <property type="component" value="Unassembled WGS sequence"/>
</dbReference>
<dbReference type="AlphaFoldDB" id="A0A399EYW3"/>
<keyword evidence="1" id="KW-0548">Nucleotidyltransferase</keyword>
<accession>A0A399EYW3</accession>
<dbReference type="SUPFAM" id="SSF81301">
    <property type="entry name" value="Nucleotidyltransferase"/>
    <property type="match status" value="1"/>
</dbReference>
<dbReference type="RefSeq" id="WP_119314116.1">
    <property type="nucleotide sequence ID" value="NZ_QXDL01000024.1"/>
</dbReference>
<protein>
    <submittedName>
        <fullName evidence="1">Streptomycin adenylyltransferase</fullName>
    </submittedName>
</protein>
<evidence type="ECO:0000313" key="1">
    <source>
        <dbReference type="EMBL" id="RIH88785.1"/>
    </source>
</evidence>
<dbReference type="CDD" id="cd05403">
    <property type="entry name" value="NT_KNTase_like"/>
    <property type="match status" value="1"/>
</dbReference>
<dbReference type="Gene3D" id="3.30.460.10">
    <property type="entry name" value="Beta Polymerase, domain 2"/>
    <property type="match status" value="1"/>
</dbReference>
<comment type="caution">
    <text evidence="1">The sequence shown here is derived from an EMBL/GenBank/DDBJ whole genome shotgun (WGS) entry which is preliminary data.</text>
</comment>
<evidence type="ECO:0000313" key="2">
    <source>
        <dbReference type="Proteomes" id="UP000265715"/>
    </source>
</evidence>
<reference evidence="1 2" key="1">
    <citation type="submission" date="2018-08" db="EMBL/GenBank/DDBJ databases">
        <title>Meiothermus terrae DSM 26712 genome sequencing project.</title>
        <authorList>
            <person name="Da Costa M.S."/>
            <person name="Albuquerque L."/>
            <person name="Raposo P."/>
            <person name="Froufe H.J.C."/>
            <person name="Barroso C.S."/>
            <person name="Egas C."/>
        </authorList>
    </citation>
    <scope>NUCLEOTIDE SEQUENCE [LARGE SCALE GENOMIC DNA]</scope>
    <source>
        <strain evidence="1 2">DSM 26712</strain>
    </source>
</reference>
<dbReference type="InterPro" id="IPR043519">
    <property type="entry name" value="NT_sf"/>
</dbReference>
<sequence>MEAAAAERFLGQVVGWARSRKDVLGVLLVGSWARGSARAGSDLDLVLLAEDPGAFRRESAWVGEVGLEPAVAGWEDGDYGAVWSRHVRLEDGSRLELSFAARDWASTLPPDAGTAAAVGNSCRVLYDPEGLLEQLVRQVENAQFHAEGGGP</sequence>
<dbReference type="InterPro" id="IPR007530">
    <property type="entry name" value="Aminoglycoside_adenylylTfrase"/>
</dbReference>
<organism evidence="1 2">
    <name type="scientific">Calidithermus terrae</name>
    <dbReference type="NCBI Taxonomy" id="1408545"/>
    <lineage>
        <taxon>Bacteria</taxon>
        <taxon>Thermotogati</taxon>
        <taxon>Deinococcota</taxon>
        <taxon>Deinococci</taxon>
        <taxon>Thermales</taxon>
        <taxon>Thermaceae</taxon>
        <taxon>Calidithermus</taxon>
    </lineage>
</organism>
<keyword evidence="2" id="KW-1185">Reference proteome</keyword>